<protein>
    <submittedName>
        <fullName evidence="3">Uncharacterized protein</fullName>
    </submittedName>
</protein>
<dbReference type="PANTHER" id="PTHR35394:SF5">
    <property type="entry name" value="DUF3176 DOMAIN-CONTAINING PROTEIN"/>
    <property type="match status" value="1"/>
</dbReference>
<gene>
    <name evidence="3" type="ORF">PG991_014356</name>
</gene>
<feature type="region of interest" description="Disordered" evidence="1">
    <location>
        <begin position="1"/>
        <end position="25"/>
    </location>
</feature>
<evidence type="ECO:0000256" key="1">
    <source>
        <dbReference type="SAM" id="MobiDB-lite"/>
    </source>
</evidence>
<evidence type="ECO:0000313" key="3">
    <source>
        <dbReference type="EMBL" id="KAK8002134.1"/>
    </source>
</evidence>
<dbReference type="InterPro" id="IPR021514">
    <property type="entry name" value="DUF3176"/>
</dbReference>
<feature type="compositionally biased region" description="Polar residues" evidence="1">
    <location>
        <begin position="51"/>
        <end position="63"/>
    </location>
</feature>
<evidence type="ECO:0000256" key="2">
    <source>
        <dbReference type="SAM" id="Phobius"/>
    </source>
</evidence>
<comment type="caution">
    <text evidence="3">The sequence shown here is derived from an EMBL/GenBank/DDBJ whole genome shotgun (WGS) entry which is preliminary data.</text>
</comment>
<evidence type="ECO:0000313" key="4">
    <source>
        <dbReference type="Proteomes" id="UP001396898"/>
    </source>
</evidence>
<feature type="transmembrane region" description="Helical" evidence="2">
    <location>
        <begin position="661"/>
        <end position="684"/>
    </location>
</feature>
<sequence>MESNPFARTAGLSPIEEEDADTLHDNISVSSFGQTIAEQADVLEQEETAIQAENNTLQDSTQEAAPLPPPKDDPFPPPKDSPSPPPKDKNSTEAEVEQLTELMFLEKYHQLKRSKSVTSSLKVRDGYETEARHRFAYWATETWLYEFLAWMLSCYCFGGIVVTLALHHDKPIPEWPFDITINAVVSALSTIMGSALLVPLSSIIGQAKWSTVLNRRRKLADIVAYDEASRGPWGSVTLLCKKGLREPVALGAMLTILALLIAPLLQQTAVVGLQSNPVENTNATLMALDWWAEGLRTESDRPRIKDDMVMSINRGLFFDGNFSDPFSINALQPRPQCQTGNCSFGVFESLAVCSECADVSRNLTMQKSSDGSECKNGDLDETRQECARWTLNNGHDTGWLDVSSGMLMSTSASQGLISPRPELSIFNLTAIAPCWEDMYTLANTTYQYRPCNGSYGGTWTYAQECSLHWCVHKYKSEMINGILQEEVIETTHSGSYRSGMMYDFSPPNSTVAYNAVPYMARGNTSGIFGFANITTGQIYGKLSVHRQATYLVSDYLKSVLEGFTTVNSNYTKQGQSEQPYVRRLYMADRANLTNQASVGSYTEQTIARQFNMSRLFQSMALSMTSSLRTAQDQEDPWDIPSIWQSINVAPYQLVPVLRVRWGWIALPAALEVTTLLLLFYVVMWGSQRRLPVWKSSILPLLLLGSQMHNADDDNLPRHIVDMEQLAQEVSLEPETAMGRARRPNENEPEEGWDLDDTAGQETKDTNSDSELTLS</sequence>
<feature type="transmembrane region" description="Helical" evidence="2">
    <location>
        <begin position="143"/>
        <end position="167"/>
    </location>
</feature>
<name>A0ABR1R8Q8_9PEZI</name>
<accession>A0ABR1R8Q8</accession>
<reference evidence="3 4" key="1">
    <citation type="submission" date="2023-01" db="EMBL/GenBank/DDBJ databases">
        <title>Analysis of 21 Apiospora genomes using comparative genomics revels a genus with tremendous synthesis potential of carbohydrate active enzymes and secondary metabolites.</title>
        <authorList>
            <person name="Sorensen T."/>
        </authorList>
    </citation>
    <scope>NUCLEOTIDE SEQUENCE [LARGE SCALE GENOMIC DNA]</scope>
    <source>
        <strain evidence="3 4">CBS 20057</strain>
    </source>
</reference>
<feature type="transmembrane region" description="Helical" evidence="2">
    <location>
        <begin position="248"/>
        <end position="265"/>
    </location>
</feature>
<dbReference type="Pfam" id="PF11374">
    <property type="entry name" value="DUF3176"/>
    <property type="match status" value="1"/>
</dbReference>
<feature type="region of interest" description="Disordered" evidence="1">
    <location>
        <begin position="730"/>
        <end position="774"/>
    </location>
</feature>
<keyword evidence="4" id="KW-1185">Reference proteome</keyword>
<dbReference type="PANTHER" id="PTHR35394">
    <property type="entry name" value="DUF3176 DOMAIN-CONTAINING PROTEIN"/>
    <property type="match status" value="1"/>
</dbReference>
<feature type="region of interest" description="Disordered" evidence="1">
    <location>
        <begin position="45"/>
        <end position="95"/>
    </location>
</feature>
<feature type="transmembrane region" description="Helical" evidence="2">
    <location>
        <begin position="179"/>
        <end position="200"/>
    </location>
</feature>
<organism evidence="3 4">
    <name type="scientific">Apiospora marii</name>
    <dbReference type="NCBI Taxonomy" id="335849"/>
    <lineage>
        <taxon>Eukaryota</taxon>
        <taxon>Fungi</taxon>
        <taxon>Dikarya</taxon>
        <taxon>Ascomycota</taxon>
        <taxon>Pezizomycotina</taxon>
        <taxon>Sordariomycetes</taxon>
        <taxon>Xylariomycetidae</taxon>
        <taxon>Amphisphaeriales</taxon>
        <taxon>Apiosporaceae</taxon>
        <taxon>Apiospora</taxon>
    </lineage>
</organism>
<dbReference type="Proteomes" id="UP001396898">
    <property type="component" value="Unassembled WGS sequence"/>
</dbReference>
<proteinExistence type="predicted"/>
<feature type="compositionally biased region" description="Pro residues" evidence="1">
    <location>
        <begin position="75"/>
        <end position="85"/>
    </location>
</feature>
<keyword evidence="2" id="KW-0812">Transmembrane</keyword>
<dbReference type="EMBL" id="JAQQWI010000018">
    <property type="protein sequence ID" value="KAK8002134.1"/>
    <property type="molecule type" value="Genomic_DNA"/>
</dbReference>
<keyword evidence="2" id="KW-0472">Membrane</keyword>
<feature type="compositionally biased region" description="Acidic residues" evidence="1">
    <location>
        <begin position="746"/>
        <end position="758"/>
    </location>
</feature>
<keyword evidence="2" id="KW-1133">Transmembrane helix</keyword>